<dbReference type="GeneID" id="69518431"/>
<reference evidence="1 2" key="1">
    <citation type="journal article" date="1999" name="Science">
        <title>Genome sequence of the radioresistant bacterium Deinococcus radiodurans R1.</title>
        <authorList>
            <person name="White O."/>
            <person name="Eisen J.A."/>
            <person name="Heidelberg J.F."/>
            <person name="Hickey E.K."/>
            <person name="Peterson J.D."/>
            <person name="Dodson R.J."/>
            <person name="Haft D.H."/>
            <person name="Gwinn M.L."/>
            <person name="Nelson W.C."/>
            <person name="Richardson D.L."/>
            <person name="Moffat K.S."/>
            <person name="Qin H."/>
            <person name="Jiang L."/>
            <person name="Pamphile W."/>
            <person name="Crosby M."/>
            <person name="Shen M."/>
            <person name="Vamathevan J.J."/>
            <person name="Lam P."/>
            <person name="McDonald L."/>
            <person name="Utterback T."/>
            <person name="Zalewski C."/>
            <person name="Makarova K.S."/>
            <person name="Aravind L."/>
            <person name="Daly M.J."/>
            <person name="Minton K.W."/>
            <person name="Fleischmann R.D."/>
            <person name="Ketchum K.A."/>
            <person name="Nelson K.E."/>
            <person name="Salzberg S."/>
            <person name="Smith H.O."/>
            <person name="Venter J.C."/>
            <person name="Fraser C.M."/>
        </authorList>
    </citation>
    <scope>NUCLEOTIDE SEQUENCE [LARGE SCALE GENOMIC DNA]</scope>
    <source>
        <strain evidence="2">ATCC 13939 / DSM 20539 / JCM 16871 / LMG 4051 / NBRC 15346 / NCIMB 9279 / R1 / VKM B-1422</strain>
    </source>
</reference>
<dbReference type="eggNOG" id="COG1694">
    <property type="taxonomic scope" value="Bacteria"/>
</dbReference>
<dbReference type="PANTHER" id="PTHR42692">
    <property type="entry name" value="NUCLEOTIDE PYROPHOSPHOHYDROLASE"/>
    <property type="match status" value="1"/>
</dbReference>
<proteinExistence type="predicted"/>
<gene>
    <name evidence="1" type="ordered locus">DR_2185</name>
</gene>
<organism evidence="1 2">
    <name type="scientific">Deinococcus radiodurans (strain ATCC 13939 / DSM 20539 / JCM 16871 / CCUG 27074 / LMG 4051 / NBRC 15346 / NCIMB 9279 / VKM B-1422 / R1)</name>
    <dbReference type="NCBI Taxonomy" id="243230"/>
    <lineage>
        <taxon>Bacteria</taxon>
        <taxon>Thermotogati</taxon>
        <taxon>Deinococcota</taxon>
        <taxon>Deinococci</taxon>
        <taxon>Deinococcales</taxon>
        <taxon>Deinococcaceae</taxon>
        <taxon>Deinococcus</taxon>
    </lineage>
</organism>
<protein>
    <submittedName>
        <fullName evidence="1">Uncharacterized protein</fullName>
    </submittedName>
</protein>
<dbReference type="PATRIC" id="fig|243230.17.peg.2410"/>
<dbReference type="PIR" id="H75305">
    <property type="entry name" value="H75305"/>
</dbReference>
<evidence type="ECO:0000313" key="2">
    <source>
        <dbReference type="Proteomes" id="UP000002524"/>
    </source>
</evidence>
<name>Q9RSD9_DEIRA</name>
<dbReference type="InterPro" id="IPR045425">
    <property type="entry name" value="DUF6508"/>
</dbReference>
<dbReference type="InterPro" id="IPR047046">
    <property type="entry name" value="YpjD/YvdC"/>
</dbReference>
<accession>Q9RSD9</accession>
<keyword evidence="2" id="KW-1185">Reference proteome</keyword>
<dbReference type="PaxDb" id="243230-DR_2185"/>
<dbReference type="KEGG" id="dra:DR_2185"/>
<dbReference type="PANTHER" id="PTHR42692:SF1">
    <property type="entry name" value="NUCLEOTIDE PYROPHOSPHOHYDROLASE"/>
    <property type="match status" value="1"/>
</dbReference>
<evidence type="ECO:0000313" key="1">
    <source>
        <dbReference type="EMBL" id="AAF11736.1"/>
    </source>
</evidence>
<dbReference type="RefSeq" id="WP_010888816.1">
    <property type="nucleotide sequence ID" value="NC_001263.1"/>
</dbReference>
<dbReference type="EMBL" id="AE000513">
    <property type="protein sequence ID" value="AAF11736.1"/>
    <property type="molecule type" value="Genomic_DNA"/>
</dbReference>
<dbReference type="InParanoid" id="Q9RSD9"/>
<dbReference type="HOGENOM" id="CLU_147246_0_0_0"/>
<sequence>MTPDLSRQALQTIAAYLPIFGAPNFHFTDGASPVCPMADGSLHLLGYRYEEQVLNLVHTADQLGWIYQDEHFQWSEWLQTAQAQALRNDPAALAQATPRQLAQLLTVFARQERFCEGTQLAFWESGLLLGLLRRADVLARQGETSPLR</sequence>
<dbReference type="OrthoDB" id="9806482at2"/>
<dbReference type="Proteomes" id="UP000002524">
    <property type="component" value="Chromosome 1"/>
</dbReference>
<dbReference type="STRING" id="243230.DR_2185"/>
<dbReference type="AlphaFoldDB" id="Q9RSD9"/>
<dbReference type="Pfam" id="PF20118">
    <property type="entry name" value="DUF6508"/>
    <property type="match status" value="1"/>
</dbReference>
<dbReference type="EnsemblBacteria" id="AAF11736">
    <property type="protein sequence ID" value="AAF11736"/>
    <property type="gene ID" value="DR_2185"/>
</dbReference>